<evidence type="ECO:0000313" key="1">
    <source>
        <dbReference type="EMBL" id="NVE95671.1"/>
    </source>
</evidence>
<dbReference type="Proteomes" id="UP000546031">
    <property type="component" value="Unassembled WGS sequence"/>
</dbReference>
<dbReference type="EMBL" id="JABWTA010000001">
    <property type="protein sequence ID" value="NVE95671.1"/>
    <property type="molecule type" value="Genomic_DNA"/>
</dbReference>
<sequence length="204" mass="22152">MRRANANHWSRGSGRTISYQQTQTKLRDILRASTRAAHDRLDAVMSHGGWTSAAGYTQFLQVQHAARAPIELWIAERCPTEFQPPRQSHLLEQDLAAMEASAAAPIGTFDLPQGADPLGAVWALAGSSLGNAMIQRQVAASSSCAHLPQSFLTDQSMHRFWKSLLPVLNSTCSREKAQASCRGANAVFAHFLRAAETSQLEAAA</sequence>
<keyword evidence="2" id="KW-1185">Reference proteome</keyword>
<name>A0A850HEQ0_9SPHN</name>
<evidence type="ECO:0000313" key="2">
    <source>
        <dbReference type="Proteomes" id="UP000546031"/>
    </source>
</evidence>
<proteinExistence type="predicted"/>
<dbReference type="CDD" id="cd19166">
    <property type="entry name" value="HemeO-bac"/>
    <property type="match status" value="1"/>
</dbReference>
<dbReference type="SUPFAM" id="SSF48613">
    <property type="entry name" value="Heme oxygenase-like"/>
    <property type="match status" value="1"/>
</dbReference>
<accession>A0A850HEQ0</accession>
<dbReference type="Gene3D" id="1.20.910.10">
    <property type="entry name" value="Heme oxygenase-like"/>
    <property type="match status" value="1"/>
</dbReference>
<reference evidence="1 2" key="1">
    <citation type="submission" date="2020-06" db="EMBL/GenBank/DDBJ databases">
        <title>Altererythrobacter lutimaris sp. nov., a marine bacterium isolated from a tidal flat.</title>
        <authorList>
            <person name="Kim D."/>
            <person name="Yoo Y."/>
            <person name="Kim J.-J."/>
        </authorList>
    </citation>
    <scope>NUCLEOTIDE SEQUENCE [LARGE SCALE GENOMIC DNA]</scope>
    <source>
        <strain evidence="1 2">JGD-16</strain>
    </source>
</reference>
<dbReference type="RefSeq" id="WP_176273869.1">
    <property type="nucleotide sequence ID" value="NZ_JABWTA010000001.1"/>
</dbReference>
<comment type="caution">
    <text evidence="1">The sequence shown here is derived from an EMBL/GenBank/DDBJ whole genome shotgun (WGS) entry which is preliminary data.</text>
</comment>
<dbReference type="AlphaFoldDB" id="A0A850HEQ0"/>
<protein>
    <submittedName>
        <fullName evidence="1">Biliverdin-producing heme oxygenase</fullName>
    </submittedName>
</protein>
<gene>
    <name evidence="1" type="ORF">HUO12_12255</name>
</gene>
<dbReference type="InterPro" id="IPR016084">
    <property type="entry name" value="Haem_Oase-like_multi-hlx"/>
</dbReference>
<organism evidence="1 2">
    <name type="scientific">Altererythrobacter lutimaris</name>
    <dbReference type="NCBI Taxonomy" id="2743979"/>
    <lineage>
        <taxon>Bacteria</taxon>
        <taxon>Pseudomonadati</taxon>
        <taxon>Pseudomonadota</taxon>
        <taxon>Alphaproteobacteria</taxon>
        <taxon>Sphingomonadales</taxon>
        <taxon>Erythrobacteraceae</taxon>
        <taxon>Altererythrobacter</taxon>
    </lineage>
</organism>